<proteinExistence type="predicted"/>
<dbReference type="OrthoDB" id="9992543at2"/>
<keyword evidence="1" id="KW-0812">Transmembrane</keyword>
<feature type="transmembrane region" description="Helical" evidence="1">
    <location>
        <begin position="6"/>
        <end position="22"/>
    </location>
</feature>
<evidence type="ECO:0000256" key="1">
    <source>
        <dbReference type="SAM" id="Phobius"/>
    </source>
</evidence>
<dbReference type="EMBL" id="OMOF01000188">
    <property type="protein sequence ID" value="SPF42915.1"/>
    <property type="molecule type" value="Genomic_DNA"/>
</dbReference>
<feature type="transmembrane region" description="Helical" evidence="1">
    <location>
        <begin position="29"/>
        <end position="46"/>
    </location>
</feature>
<evidence type="ECO:0000313" key="3">
    <source>
        <dbReference type="Proteomes" id="UP000238916"/>
    </source>
</evidence>
<gene>
    <name evidence="2" type="ORF">SBF1_2680007</name>
</gene>
<evidence type="ECO:0000313" key="2">
    <source>
        <dbReference type="EMBL" id="SPF42915.1"/>
    </source>
</evidence>
<dbReference type="AlphaFoldDB" id="A0A2U3KTC2"/>
<reference evidence="3" key="1">
    <citation type="submission" date="2018-02" db="EMBL/GenBank/DDBJ databases">
        <authorList>
            <person name="Hausmann B."/>
        </authorList>
    </citation>
    <scope>NUCLEOTIDE SEQUENCE [LARGE SCALE GENOMIC DNA]</scope>
    <source>
        <strain evidence="3">Peat soil MAG SbF1</strain>
    </source>
</reference>
<keyword evidence="1" id="KW-1133">Transmembrane helix</keyword>
<accession>A0A2U3KTC2</accession>
<keyword evidence="1" id="KW-0472">Membrane</keyword>
<dbReference type="Proteomes" id="UP000238916">
    <property type="component" value="Unassembled WGS sequence"/>
</dbReference>
<name>A0A2U3KTC2_9FIRM</name>
<organism evidence="2 3">
    <name type="scientific">Candidatus Desulfosporosinus infrequens</name>
    <dbReference type="NCBI Taxonomy" id="2043169"/>
    <lineage>
        <taxon>Bacteria</taxon>
        <taxon>Bacillati</taxon>
        <taxon>Bacillota</taxon>
        <taxon>Clostridia</taxon>
        <taxon>Eubacteriales</taxon>
        <taxon>Desulfitobacteriaceae</taxon>
        <taxon>Desulfosporosinus</taxon>
    </lineage>
</organism>
<protein>
    <submittedName>
        <fullName evidence="2">Uncharacterized protein</fullName>
    </submittedName>
</protein>
<sequence>MINTWLPIIGIIVVAFIVWKFLGSIVKGIITLALIVVVVMIGINLVNGTPLINPFTSKTQAQVQLQTGNQEVNTILQKIKGVNPTQIETFLKDSQSELGKYSLDIKQAFAKLNQRQ</sequence>